<evidence type="ECO:0000256" key="5">
    <source>
        <dbReference type="ARBA" id="ARBA00023306"/>
    </source>
</evidence>
<feature type="compositionally biased region" description="Basic and acidic residues" evidence="6">
    <location>
        <begin position="123"/>
        <end position="132"/>
    </location>
</feature>
<evidence type="ECO:0000256" key="2">
    <source>
        <dbReference type="ARBA" id="ARBA00010727"/>
    </source>
</evidence>
<keyword evidence="8" id="KW-1185">Reference proteome</keyword>
<comment type="caution">
    <text evidence="7">The sequence shown here is derived from an EMBL/GenBank/DDBJ whole genome shotgun (WGS) entry which is preliminary data.</text>
</comment>
<evidence type="ECO:0000313" key="8">
    <source>
        <dbReference type="Proteomes" id="UP001212997"/>
    </source>
</evidence>
<name>A0AAD5VF72_9APHY</name>
<feature type="region of interest" description="Disordered" evidence="6">
    <location>
        <begin position="66"/>
        <end position="132"/>
    </location>
</feature>
<dbReference type="EMBL" id="JANAWD010000001">
    <property type="protein sequence ID" value="KAJ3492392.1"/>
    <property type="molecule type" value="Genomic_DNA"/>
</dbReference>
<reference evidence="7" key="1">
    <citation type="submission" date="2022-07" db="EMBL/GenBank/DDBJ databases">
        <title>Genome Sequence of Physisporinus lineatus.</title>
        <authorList>
            <person name="Buettner E."/>
        </authorList>
    </citation>
    <scope>NUCLEOTIDE SEQUENCE</scope>
    <source>
        <strain evidence="7">VT162</strain>
    </source>
</reference>
<dbReference type="GO" id="GO:0003697">
    <property type="term" value="F:single-stranded DNA binding"/>
    <property type="evidence" value="ECO:0007669"/>
    <property type="project" value="TreeGrafter"/>
</dbReference>
<keyword evidence="3" id="KW-0235">DNA replication</keyword>
<dbReference type="GO" id="GO:1902977">
    <property type="term" value="P:mitotic DNA replication preinitiation complex assembly"/>
    <property type="evidence" value="ECO:0007669"/>
    <property type="project" value="TreeGrafter"/>
</dbReference>
<proteinExistence type="inferred from homology"/>
<dbReference type="GO" id="GO:0006270">
    <property type="term" value="P:DNA replication initiation"/>
    <property type="evidence" value="ECO:0007669"/>
    <property type="project" value="InterPro"/>
</dbReference>
<comment type="similarity">
    <text evidence="2">Belongs to the CDC45 family.</text>
</comment>
<dbReference type="InterPro" id="IPR003874">
    <property type="entry name" value="CDC45"/>
</dbReference>
<dbReference type="Proteomes" id="UP001212997">
    <property type="component" value="Unassembled WGS sequence"/>
</dbReference>
<evidence type="ECO:0000256" key="1">
    <source>
        <dbReference type="ARBA" id="ARBA00004123"/>
    </source>
</evidence>
<evidence type="ECO:0000256" key="6">
    <source>
        <dbReference type="SAM" id="MobiDB-lite"/>
    </source>
</evidence>
<comment type="subcellular location">
    <subcellularLocation>
        <location evidence="1">Nucleus</location>
    </subcellularLocation>
</comment>
<keyword evidence="4" id="KW-0539">Nucleus</keyword>
<evidence type="ECO:0008006" key="9">
    <source>
        <dbReference type="Google" id="ProtNLM"/>
    </source>
</evidence>
<accession>A0AAD5VF72</accession>
<dbReference type="PANTHER" id="PTHR10507:SF0">
    <property type="entry name" value="CELL DIVISION CONTROL PROTEIN 45 HOMOLOG"/>
    <property type="match status" value="1"/>
</dbReference>
<gene>
    <name evidence="7" type="ORF">NLI96_g65</name>
</gene>
<dbReference type="GO" id="GO:0003682">
    <property type="term" value="F:chromatin binding"/>
    <property type="evidence" value="ECO:0007669"/>
    <property type="project" value="TreeGrafter"/>
</dbReference>
<feature type="compositionally biased region" description="Acidic residues" evidence="6">
    <location>
        <begin position="71"/>
        <end position="98"/>
    </location>
</feature>
<keyword evidence="5" id="KW-0131">Cell cycle</keyword>
<dbReference type="GO" id="GO:0031261">
    <property type="term" value="C:DNA replication preinitiation complex"/>
    <property type="evidence" value="ECO:0007669"/>
    <property type="project" value="TreeGrafter"/>
</dbReference>
<dbReference type="Pfam" id="PF02724">
    <property type="entry name" value="CDC45"/>
    <property type="match status" value="1"/>
</dbReference>
<dbReference type="GO" id="GO:0000727">
    <property type="term" value="P:double-strand break repair via break-induced replication"/>
    <property type="evidence" value="ECO:0007669"/>
    <property type="project" value="TreeGrafter"/>
</dbReference>
<sequence>MGGILDLPGPDWFGDFDPRLTIHIIDSSRPQNLSSLFGTGENGDRIVIWDDGGAENMEEERKAWEVLTYEPEPDSDEDSDLDEEVEEEHDDDEDEYDETSISSRKRRSLGEGDRTPSKRRKVERPSRVSREERARYAARLEKHYMSGTWYGQSASGTVYILATVLERVDNDLLWLAILGITYQYTTSRISREEYEKYHSIYQDEVARLNPMPNNGDHDFKSQNPDDRSINTTEELSYVASRLGLWKEKGRKRLTGLLAKMGFSIPETQQPYPHMARDLKQSLRHKLDEIAPEYGLVELTYPSFARCFGYRSQPFSASDTVEAVGALIDVASGIRMEVEIEGARNGGEWFGSGKVWEANGKEGRRDDDRENIPPGSLASILKSRGKVSSKGNDNGEEGEEGGDSHDIDWWVKNFWIAFDALSDIVQLRSALPLSMSLHRAIIRQGSSIIDKQDIKTLRGHRVVVLAQGPDLALFAHPGVLSRLALWLVDAMRDKGPSQPLPNGKKRKSLPFVVACLDERADTYIVVGVTAALDFGEVRKNEFGLAFLDAKERCNARTRHGSFDTSVLEISKEDLKVFLETLCEGRGPR</sequence>
<dbReference type="GO" id="GO:0003688">
    <property type="term" value="F:DNA replication origin binding"/>
    <property type="evidence" value="ECO:0007669"/>
    <property type="project" value="TreeGrafter"/>
</dbReference>
<evidence type="ECO:0000256" key="3">
    <source>
        <dbReference type="ARBA" id="ARBA00022705"/>
    </source>
</evidence>
<feature type="region of interest" description="Disordered" evidence="6">
    <location>
        <begin position="382"/>
        <end position="402"/>
    </location>
</feature>
<evidence type="ECO:0000313" key="7">
    <source>
        <dbReference type="EMBL" id="KAJ3492392.1"/>
    </source>
</evidence>
<protein>
    <recommendedName>
        <fullName evidence="9">CDC45-like protein</fullName>
    </recommendedName>
</protein>
<evidence type="ECO:0000256" key="4">
    <source>
        <dbReference type="ARBA" id="ARBA00023242"/>
    </source>
</evidence>
<organism evidence="7 8">
    <name type="scientific">Meripilus lineatus</name>
    <dbReference type="NCBI Taxonomy" id="2056292"/>
    <lineage>
        <taxon>Eukaryota</taxon>
        <taxon>Fungi</taxon>
        <taxon>Dikarya</taxon>
        <taxon>Basidiomycota</taxon>
        <taxon>Agaricomycotina</taxon>
        <taxon>Agaricomycetes</taxon>
        <taxon>Polyporales</taxon>
        <taxon>Meripilaceae</taxon>
        <taxon>Meripilus</taxon>
    </lineage>
</organism>
<dbReference type="PANTHER" id="PTHR10507">
    <property type="entry name" value="CDC45-RELATED PROTEIN"/>
    <property type="match status" value="1"/>
</dbReference>
<dbReference type="AlphaFoldDB" id="A0AAD5VF72"/>